<evidence type="ECO:0000313" key="3">
    <source>
        <dbReference type="Proteomes" id="UP000775213"/>
    </source>
</evidence>
<gene>
    <name evidence="2" type="ORF">IEQ34_018261</name>
</gene>
<keyword evidence="1" id="KW-0812">Transmembrane</keyword>
<comment type="caution">
    <text evidence="2">The sequence shown here is derived from an EMBL/GenBank/DDBJ whole genome shotgun (WGS) entry which is preliminary data.</text>
</comment>
<protein>
    <submittedName>
        <fullName evidence="2">Uncharacterized protein</fullName>
    </submittedName>
</protein>
<dbReference type="EMBL" id="JAGFBR010000016">
    <property type="protein sequence ID" value="KAH0453937.1"/>
    <property type="molecule type" value="Genomic_DNA"/>
</dbReference>
<evidence type="ECO:0000313" key="2">
    <source>
        <dbReference type="EMBL" id="KAH0453937.1"/>
    </source>
</evidence>
<accession>A0AAV7GDS4</accession>
<keyword evidence="1" id="KW-0472">Membrane</keyword>
<dbReference type="Proteomes" id="UP000775213">
    <property type="component" value="Unassembled WGS sequence"/>
</dbReference>
<proteinExistence type="predicted"/>
<dbReference type="AlphaFoldDB" id="A0AAV7GDS4"/>
<sequence length="71" mass="8401">MNNDVYLVDGEGTNKMVELRDNIAIQLYNCSRYLIYIHKLMKDALILIFFLYIQSLLMKYGGQHVQNHAEY</sequence>
<keyword evidence="1" id="KW-1133">Transmembrane helix</keyword>
<evidence type="ECO:0000256" key="1">
    <source>
        <dbReference type="SAM" id="Phobius"/>
    </source>
</evidence>
<name>A0AAV7GDS4_DENCH</name>
<keyword evidence="3" id="KW-1185">Reference proteome</keyword>
<reference evidence="2 3" key="1">
    <citation type="journal article" date="2021" name="Hortic Res">
        <title>Chromosome-scale assembly of the Dendrobium chrysotoxum genome enhances the understanding of orchid evolution.</title>
        <authorList>
            <person name="Zhang Y."/>
            <person name="Zhang G.Q."/>
            <person name="Zhang D."/>
            <person name="Liu X.D."/>
            <person name="Xu X.Y."/>
            <person name="Sun W.H."/>
            <person name="Yu X."/>
            <person name="Zhu X."/>
            <person name="Wang Z.W."/>
            <person name="Zhao X."/>
            <person name="Zhong W.Y."/>
            <person name="Chen H."/>
            <person name="Yin W.L."/>
            <person name="Huang T."/>
            <person name="Niu S.C."/>
            <person name="Liu Z.J."/>
        </authorList>
    </citation>
    <scope>NUCLEOTIDE SEQUENCE [LARGE SCALE GENOMIC DNA]</scope>
    <source>
        <strain evidence="2">Lindl</strain>
    </source>
</reference>
<organism evidence="2 3">
    <name type="scientific">Dendrobium chrysotoxum</name>
    <name type="common">Orchid</name>
    <dbReference type="NCBI Taxonomy" id="161865"/>
    <lineage>
        <taxon>Eukaryota</taxon>
        <taxon>Viridiplantae</taxon>
        <taxon>Streptophyta</taxon>
        <taxon>Embryophyta</taxon>
        <taxon>Tracheophyta</taxon>
        <taxon>Spermatophyta</taxon>
        <taxon>Magnoliopsida</taxon>
        <taxon>Liliopsida</taxon>
        <taxon>Asparagales</taxon>
        <taxon>Orchidaceae</taxon>
        <taxon>Epidendroideae</taxon>
        <taxon>Malaxideae</taxon>
        <taxon>Dendrobiinae</taxon>
        <taxon>Dendrobium</taxon>
    </lineage>
</organism>
<feature type="transmembrane region" description="Helical" evidence="1">
    <location>
        <begin position="44"/>
        <end position="62"/>
    </location>
</feature>